<accession>A0A1V4SES0</accession>
<proteinExistence type="predicted"/>
<sequence>MNGKDFDYYIAVASNQETPSGLVEYMVPEGTWAVAEDYRCEAWLPIVKKY</sequence>
<dbReference type="Proteomes" id="UP000191554">
    <property type="component" value="Unassembled WGS sequence"/>
</dbReference>
<dbReference type="RefSeq" id="WP_340148346.1">
    <property type="nucleotide sequence ID" value="NZ_MZGX01000031.1"/>
</dbReference>
<organism evidence="1 2">
    <name type="scientific">Ruminiclostridium hungatei</name>
    <name type="common">Clostridium hungatei</name>
    <dbReference type="NCBI Taxonomy" id="48256"/>
    <lineage>
        <taxon>Bacteria</taxon>
        <taxon>Bacillati</taxon>
        <taxon>Bacillota</taxon>
        <taxon>Clostridia</taxon>
        <taxon>Eubacteriales</taxon>
        <taxon>Oscillospiraceae</taxon>
        <taxon>Ruminiclostridium</taxon>
    </lineage>
</organism>
<reference evidence="1 2" key="1">
    <citation type="submission" date="2017-03" db="EMBL/GenBank/DDBJ databases">
        <title>Genome sequence of Clostridium hungatei DSM 14427.</title>
        <authorList>
            <person name="Poehlein A."/>
            <person name="Daniel R."/>
        </authorList>
    </citation>
    <scope>NUCLEOTIDE SEQUENCE [LARGE SCALE GENOMIC DNA]</scope>
    <source>
        <strain evidence="1 2">DSM 14427</strain>
    </source>
</reference>
<dbReference type="InterPro" id="IPR011256">
    <property type="entry name" value="Reg_factor_effector_dom_sf"/>
</dbReference>
<dbReference type="EMBL" id="MZGX01000031">
    <property type="protein sequence ID" value="OPX42324.1"/>
    <property type="molecule type" value="Genomic_DNA"/>
</dbReference>
<evidence type="ECO:0000313" key="2">
    <source>
        <dbReference type="Proteomes" id="UP000191554"/>
    </source>
</evidence>
<gene>
    <name evidence="1" type="ORF">CLHUN_38450</name>
</gene>
<dbReference type="STRING" id="48256.CLHUN_38450"/>
<dbReference type="AlphaFoldDB" id="A0A1V4SES0"/>
<dbReference type="Gene3D" id="3.20.80.10">
    <property type="entry name" value="Regulatory factor, effector binding domain"/>
    <property type="match status" value="1"/>
</dbReference>
<comment type="caution">
    <text evidence="1">The sequence shown here is derived from an EMBL/GenBank/DDBJ whole genome shotgun (WGS) entry which is preliminary data.</text>
</comment>
<evidence type="ECO:0000313" key="1">
    <source>
        <dbReference type="EMBL" id="OPX42324.1"/>
    </source>
</evidence>
<keyword evidence="2" id="KW-1185">Reference proteome</keyword>
<name>A0A1V4SES0_RUMHU</name>
<protein>
    <submittedName>
        <fullName evidence="1">Uncharacterized protein</fullName>
    </submittedName>
</protein>
<dbReference type="SUPFAM" id="SSF55136">
    <property type="entry name" value="Probable bacterial effector-binding domain"/>
    <property type="match status" value="1"/>
</dbReference>